<accession>A0A1H7ZH53</accession>
<keyword evidence="5 6" id="KW-0804">Transcription</keyword>
<dbReference type="GO" id="GO:0003677">
    <property type="term" value="F:DNA binding"/>
    <property type="evidence" value="ECO:0007669"/>
    <property type="project" value="UniProtKB-UniRule"/>
</dbReference>
<dbReference type="InterPro" id="IPR048300">
    <property type="entry name" value="TACO1_YebC-like_2nd/3rd_dom"/>
</dbReference>
<keyword evidence="10" id="KW-1185">Reference proteome</keyword>
<dbReference type="PANTHER" id="PTHR12532:SF6">
    <property type="entry name" value="TRANSCRIPTIONAL REGULATORY PROTEIN YEBC-RELATED"/>
    <property type="match status" value="1"/>
</dbReference>
<dbReference type="Proteomes" id="UP000198744">
    <property type="component" value="Unassembled WGS sequence"/>
</dbReference>
<proteinExistence type="inferred from homology"/>
<dbReference type="OrthoDB" id="9781053at2"/>
<keyword evidence="3 6" id="KW-0805">Transcription regulation</keyword>
<dbReference type="Gene3D" id="3.30.70.980">
    <property type="match status" value="2"/>
</dbReference>
<dbReference type="SUPFAM" id="SSF75625">
    <property type="entry name" value="YebC-like"/>
    <property type="match status" value="1"/>
</dbReference>
<evidence type="ECO:0000256" key="4">
    <source>
        <dbReference type="ARBA" id="ARBA00023125"/>
    </source>
</evidence>
<dbReference type="FunFam" id="1.10.10.200:FF:000002">
    <property type="entry name" value="Probable transcriptional regulatory protein CLM62_37755"/>
    <property type="match status" value="1"/>
</dbReference>
<name>A0A1H7ZH53_9BACT</name>
<dbReference type="STRING" id="43775.SAMN04489760_12339"/>
<dbReference type="InterPro" id="IPR002876">
    <property type="entry name" value="Transcrip_reg_TACO1-like"/>
</dbReference>
<comment type="subcellular location">
    <subcellularLocation>
        <location evidence="6">Cytoplasm</location>
    </subcellularLocation>
</comment>
<dbReference type="InterPro" id="IPR017856">
    <property type="entry name" value="Integrase-like_N"/>
</dbReference>
<dbReference type="PANTHER" id="PTHR12532">
    <property type="entry name" value="TRANSLATIONAL ACTIVATOR OF CYTOCHROME C OXIDASE 1"/>
    <property type="match status" value="1"/>
</dbReference>
<dbReference type="NCBIfam" id="NF009044">
    <property type="entry name" value="PRK12378.1"/>
    <property type="match status" value="1"/>
</dbReference>
<organism evidence="9 10">
    <name type="scientific">Syntrophus gentianae</name>
    <dbReference type="NCBI Taxonomy" id="43775"/>
    <lineage>
        <taxon>Bacteria</taxon>
        <taxon>Pseudomonadati</taxon>
        <taxon>Thermodesulfobacteriota</taxon>
        <taxon>Syntrophia</taxon>
        <taxon>Syntrophales</taxon>
        <taxon>Syntrophaceae</taxon>
        <taxon>Syntrophus</taxon>
    </lineage>
</organism>
<dbReference type="HAMAP" id="MF_00693">
    <property type="entry name" value="Transcrip_reg_TACO1"/>
    <property type="match status" value="1"/>
</dbReference>
<dbReference type="EMBL" id="FOBS01000023">
    <property type="protein sequence ID" value="SEM57581.1"/>
    <property type="molecule type" value="Genomic_DNA"/>
</dbReference>
<protein>
    <recommendedName>
        <fullName evidence="6">Probable transcriptional regulatory protein SAMN04489760_12339</fullName>
    </recommendedName>
</protein>
<keyword evidence="4 6" id="KW-0238">DNA-binding</keyword>
<dbReference type="Pfam" id="PF20772">
    <property type="entry name" value="TACO1_YebC_N"/>
    <property type="match status" value="1"/>
</dbReference>
<dbReference type="GO" id="GO:0005829">
    <property type="term" value="C:cytosol"/>
    <property type="evidence" value="ECO:0007669"/>
    <property type="project" value="TreeGrafter"/>
</dbReference>
<gene>
    <name evidence="9" type="ORF">SAMN04489760_12339</name>
</gene>
<evidence type="ECO:0000256" key="1">
    <source>
        <dbReference type="ARBA" id="ARBA00008724"/>
    </source>
</evidence>
<evidence type="ECO:0000259" key="7">
    <source>
        <dbReference type="Pfam" id="PF01709"/>
    </source>
</evidence>
<evidence type="ECO:0000256" key="3">
    <source>
        <dbReference type="ARBA" id="ARBA00023015"/>
    </source>
</evidence>
<evidence type="ECO:0000256" key="5">
    <source>
        <dbReference type="ARBA" id="ARBA00023163"/>
    </source>
</evidence>
<keyword evidence="2 6" id="KW-0963">Cytoplasm</keyword>
<evidence type="ECO:0000256" key="2">
    <source>
        <dbReference type="ARBA" id="ARBA00022490"/>
    </source>
</evidence>
<dbReference type="Gene3D" id="1.10.10.200">
    <property type="match status" value="1"/>
</dbReference>
<evidence type="ECO:0000256" key="6">
    <source>
        <dbReference type="HAMAP-Rule" id="MF_00693"/>
    </source>
</evidence>
<comment type="similarity">
    <text evidence="1 6">Belongs to the TACO1 family.</text>
</comment>
<dbReference type="NCBIfam" id="NF001030">
    <property type="entry name" value="PRK00110.1"/>
    <property type="match status" value="1"/>
</dbReference>
<dbReference type="AlphaFoldDB" id="A0A1H7ZH53"/>
<reference evidence="9 10" key="1">
    <citation type="submission" date="2016-10" db="EMBL/GenBank/DDBJ databases">
        <authorList>
            <person name="de Groot N.N."/>
        </authorList>
    </citation>
    <scope>NUCLEOTIDE SEQUENCE [LARGE SCALE GENOMIC DNA]</scope>
    <source>
        <strain evidence="9 10">DSM 8423</strain>
    </source>
</reference>
<dbReference type="FunFam" id="3.30.70.980:FF:000002">
    <property type="entry name" value="Probable transcriptional regulatory protein YebC"/>
    <property type="match status" value="1"/>
</dbReference>
<evidence type="ECO:0000259" key="8">
    <source>
        <dbReference type="Pfam" id="PF20772"/>
    </source>
</evidence>
<dbReference type="GO" id="GO:0006355">
    <property type="term" value="P:regulation of DNA-templated transcription"/>
    <property type="evidence" value="ECO:0007669"/>
    <property type="project" value="UniProtKB-UniRule"/>
</dbReference>
<evidence type="ECO:0000313" key="9">
    <source>
        <dbReference type="EMBL" id="SEM57581.1"/>
    </source>
</evidence>
<feature type="domain" description="TACO1/YebC-like second and third" evidence="7">
    <location>
        <begin position="83"/>
        <end position="238"/>
    </location>
</feature>
<feature type="domain" description="TACO1/YebC-like N-terminal" evidence="8">
    <location>
        <begin position="5"/>
        <end position="76"/>
    </location>
</feature>
<dbReference type="InterPro" id="IPR026564">
    <property type="entry name" value="Transcrip_reg_TACO1-like_dom3"/>
</dbReference>
<sequence>MSGHSKWSTIKRKKGALDSKRGKIFTKIIKEITLAARLGGGDIEGNSRLRQAVLAAKNENMPKDNIEKAIKKGTGEIGGGVAYEEITYEGYGPGGVAVLVEVMTDNKNRTVAEIRHIFSKHGGNLGENGCVSWLFDKKGSIIFERKSIDEDVLMELALEVGAEDIREDENEIEIITDPAMYESVRDALDGKGLKYVQASVSMVPQNTIKLEEGRAEQMLKMIDKLEDNDDVQNVYANFDIDDEIVEKFNS</sequence>
<dbReference type="RefSeq" id="WP_093884227.1">
    <property type="nucleotide sequence ID" value="NZ_FOBS01000023.1"/>
</dbReference>
<dbReference type="InterPro" id="IPR049083">
    <property type="entry name" value="TACO1_YebC_N"/>
</dbReference>
<dbReference type="InterPro" id="IPR029072">
    <property type="entry name" value="YebC-like"/>
</dbReference>
<dbReference type="Pfam" id="PF01709">
    <property type="entry name" value="Transcrip_reg"/>
    <property type="match status" value="1"/>
</dbReference>
<dbReference type="NCBIfam" id="TIGR01033">
    <property type="entry name" value="YebC/PmpR family DNA-binding transcriptional regulator"/>
    <property type="match status" value="1"/>
</dbReference>
<evidence type="ECO:0000313" key="10">
    <source>
        <dbReference type="Proteomes" id="UP000198744"/>
    </source>
</evidence>